<comment type="caution">
    <text evidence="9">The sequence shown here is derived from an EMBL/GenBank/DDBJ whole genome shotgun (WGS) entry which is preliminary data.</text>
</comment>
<dbReference type="PROSITE" id="PS00561">
    <property type="entry name" value="CBM2_A"/>
    <property type="match status" value="1"/>
</dbReference>
<evidence type="ECO:0000256" key="6">
    <source>
        <dbReference type="SAM" id="SignalP"/>
    </source>
</evidence>
<keyword evidence="4" id="KW-0624">Polysaccharide degradation</keyword>
<dbReference type="Pfam" id="PF00553">
    <property type="entry name" value="CBM_2"/>
    <property type="match status" value="1"/>
</dbReference>
<keyword evidence="1" id="KW-0378">Hydrolase</keyword>
<dbReference type="GO" id="GO:0004553">
    <property type="term" value="F:hydrolase activity, hydrolyzing O-glycosyl compounds"/>
    <property type="evidence" value="ECO:0007669"/>
    <property type="project" value="InterPro"/>
</dbReference>
<protein>
    <submittedName>
        <fullName evidence="9">Uncharacterized protein</fullName>
    </submittedName>
</protein>
<proteinExistence type="predicted"/>
<dbReference type="PROSITE" id="PS50853">
    <property type="entry name" value="FN3"/>
    <property type="match status" value="1"/>
</dbReference>
<dbReference type="InterPro" id="IPR008965">
    <property type="entry name" value="CBM2/CBM3_carb-bd_dom_sf"/>
</dbReference>
<dbReference type="SMART" id="SM00637">
    <property type="entry name" value="CBD_II"/>
    <property type="match status" value="1"/>
</dbReference>
<dbReference type="GO" id="GO:0000272">
    <property type="term" value="P:polysaccharide catabolic process"/>
    <property type="evidence" value="ECO:0007669"/>
    <property type="project" value="UniProtKB-KW"/>
</dbReference>
<keyword evidence="10" id="KW-1185">Reference proteome</keyword>
<feature type="domain" description="Fibronectin type-III" evidence="7">
    <location>
        <begin position="149"/>
        <end position="235"/>
    </location>
</feature>
<keyword evidence="6" id="KW-0732">Signal</keyword>
<sequence length="339" mass="35928">MQITAVVLTAALLAAPAPTPAPSPTGSPGPVPLTCRTGPIPTNPPANAPPTAPGAPSVDWWFFNGAYLRWAPSTDDHGVACYEVYEDDGGNGIIRAVFQGPAEGWVNLPTPTGTKDYPVYVVAVDRYGVRGGRSPVTRVRISNDIVQPQPSRPVAAPLSPTSVRLSWTMPSYAAPATAYQVISGGQLLMTVPGTTATLTGLTPGTEYSVTVRPLYADRSWGYESPPVVFTPSTPAVSCEVDYSTRTWGTGMTTNVAITNTGDEPIEDWELTFTFPTHGQRVDRGWSAVWEQNGQRVTATGVDWNRDIAPGRTLWIGFNGEHTGANPAPADFTVNGSACA</sequence>
<dbReference type="Pfam" id="PF00041">
    <property type="entry name" value="fn3"/>
    <property type="match status" value="1"/>
</dbReference>
<dbReference type="InterPro" id="IPR013783">
    <property type="entry name" value="Ig-like_fold"/>
</dbReference>
<dbReference type="RefSeq" id="WP_161483167.1">
    <property type="nucleotide sequence ID" value="NZ_WXEW01000010.1"/>
</dbReference>
<dbReference type="CDD" id="cd00063">
    <property type="entry name" value="FN3"/>
    <property type="match status" value="1"/>
</dbReference>
<dbReference type="AlphaFoldDB" id="A0A7C9J6Q8"/>
<dbReference type="GO" id="GO:0030247">
    <property type="term" value="F:polysaccharide binding"/>
    <property type="evidence" value="ECO:0007669"/>
    <property type="project" value="UniProtKB-UniRule"/>
</dbReference>
<dbReference type="SUPFAM" id="SSF49384">
    <property type="entry name" value="Carbohydrate-binding domain"/>
    <property type="match status" value="1"/>
</dbReference>
<evidence type="ECO:0000256" key="4">
    <source>
        <dbReference type="ARBA" id="ARBA00023326"/>
    </source>
</evidence>
<dbReference type="SMART" id="SM00060">
    <property type="entry name" value="FN3"/>
    <property type="match status" value="1"/>
</dbReference>
<feature type="signal peptide" evidence="6">
    <location>
        <begin position="1"/>
        <end position="21"/>
    </location>
</feature>
<feature type="compositionally biased region" description="Pro residues" evidence="5">
    <location>
        <begin position="17"/>
        <end position="31"/>
    </location>
</feature>
<evidence type="ECO:0000259" key="7">
    <source>
        <dbReference type="PROSITE" id="PS50853"/>
    </source>
</evidence>
<accession>A0A7C9J6Q8</accession>
<feature type="region of interest" description="Disordered" evidence="5">
    <location>
        <begin position="17"/>
        <end position="52"/>
    </location>
</feature>
<feature type="compositionally biased region" description="Pro residues" evidence="5">
    <location>
        <begin position="41"/>
        <end position="52"/>
    </location>
</feature>
<dbReference type="InterPro" id="IPR018366">
    <property type="entry name" value="CBM2_CS"/>
</dbReference>
<evidence type="ECO:0000256" key="1">
    <source>
        <dbReference type="ARBA" id="ARBA00022801"/>
    </source>
</evidence>
<feature type="chain" id="PRO_5039632754" evidence="6">
    <location>
        <begin position="22"/>
        <end position="339"/>
    </location>
</feature>
<evidence type="ECO:0000313" key="10">
    <source>
        <dbReference type="Proteomes" id="UP000479526"/>
    </source>
</evidence>
<feature type="domain" description="CBM2" evidence="8">
    <location>
        <begin position="231"/>
        <end position="339"/>
    </location>
</feature>
<reference evidence="9 10" key="1">
    <citation type="submission" date="2020-01" db="EMBL/GenBank/DDBJ databases">
        <title>Herbidospora sp. NEAU-GS84 nov., a novel actinomycete isolated from soil.</title>
        <authorList>
            <person name="Han L."/>
        </authorList>
    </citation>
    <scope>NUCLEOTIDE SEQUENCE [LARGE SCALE GENOMIC DNA]</scope>
    <source>
        <strain evidence="9 10">NEAU-GS84</strain>
    </source>
</reference>
<organism evidence="9 10">
    <name type="scientific">Herbidospora solisilvae</name>
    <dbReference type="NCBI Taxonomy" id="2696284"/>
    <lineage>
        <taxon>Bacteria</taxon>
        <taxon>Bacillati</taxon>
        <taxon>Actinomycetota</taxon>
        <taxon>Actinomycetes</taxon>
        <taxon>Streptosporangiales</taxon>
        <taxon>Streptosporangiaceae</taxon>
        <taxon>Herbidospora</taxon>
    </lineage>
</organism>
<dbReference type="PROSITE" id="PS51173">
    <property type="entry name" value="CBM2"/>
    <property type="match status" value="1"/>
</dbReference>
<dbReference type="EMBL" id="WXEW01000010">
    <property type="protein sequence ID" value="NAS26147.1"/>
    <property type="molecule type" value="Genomic_DNA"/>
</dbReference>
<dbReference type="InterPro" id="IPR003961">
    <property type="entry name" value="FN3_dom"/>
</dbReference>
<evidence type="ECO:0000313" key="9">
    <source>
        <dbReference type="EMBL" id="NAS26147.1"/>
    </source>
</evidence>
<dbReference type="InterPro" id="IPR036116">
    <property type="entry name" value="FN3_sf"/>
</dbReference>
<evidence type="ECO:0000256" key="5">
    <source>
        <dbReference type="SAM" id="MobiDB-lite"/>
    </source>
</evidence>
<dbReference type="Gene3D" id="2.60.40.290">
    <property type="match status" value="1"/>
</dbReference>
<evidence type="ECO:0000256" key="2">
    <source>
        <dbReference type="ARBA" id="ARBA00023277"/>
    </source>
</evidence>
<evidence type="ECO:0000259" key="8">
    <source>
        <dbReference type="PROSITE" id="PS51173"/>
    </source>
</evidence>
<dbReference type="InterPro" id="IPR012291">
    <property type="entry name" value="CBM2_carb-bd_dom_sf"/>
</dbReference>
<dbReference type="InterPro" id="IPR001919">
    <property type="entry name" value="CBD2"/>
</dbReference>
<name>A0A7C9J6Q8_9ACTN</name>
<keyword evidence="2" id="KW-0119">Carbohydrate metabolism</keyword>
<evidence type="ECO:0000256" key="3">
    <source>
        <dbReference type="ARBA" id="ARBA00023295"/>
    </source>
</evidence>
<dbReference type="Proteomes" id="UP000479526">
    <property type="component" value="Unassembled WGS sequence"/>
</dbReference>
<gene>
    <name evidence="9" type="ORF">GT755_31300</name>
</gene>
<dbReference type="SUPFAM" id="SSF49265">
    <property type="entry name" value="Fibronectin type III"/>
    <property type="match status" value="1"/>
</dbReference>
<dbReference type="Gene3D" id="2.60.40.10">
    <property type="entry name" value="Immunoglobulins"/>
    <property type="match status" value="1"/>
</dbReference>
<keyword evidence="3" id="KW-0326">Glycosidase</keyword>